<sequence>MRICSGFYRWSQHYGWHFLTKRIDDVAAGLAQAGFVYFEGLLDPLEGEGEWASRWQTALDRHGVRLAGAYVHALVHEPSTQAKTIESIVARARLLLPMGAEFINANPQPIGTRKTDEMLAVQAHGFALLSTALRREGLRLVVHHHLPELVENGRELRHLLEHTCAEDVGLTVDVDWMCRGGQDAEAWIREFASRLEIVELRSSSRGIWDETLGGVEPDCRELAQVLAEVSFNGWLMVELAREEDTPQTLDLVQAHAHSLEYVREIFGKHFQDLA</sequence>
<dbReference type="EMBL" id="VXRG01000169">
    <property type="protein sequence ID" value="MXY95731.1"/>
    <property type="molecule type" value="Genomic_DNA"/>
</dbReference>
<dbReference type="SUPFAM" id="SSF51658">
    <property type="entry name" value="Xylose isomerase-like"/>
    <property type="match status" value="1"/>
</dbReference>
<dbReference type="InterPro" id="IPR050312">
    <property type="entry name" value="IolE/XylAMocC-like"/>
</dbReference>
<dbReference type="InterPro" id="IPR013022">
    <property type="entry name" value="Xyl_isomerase-like_TIM-brl"/>
</dbReference>
<accession>A0A6B0YZ38</accession>
<evidence type="ECO:0000313" key="2">
    <source>
        <dbReference type="EMBL" id="MXY95731.1"/>
    </source>
</evidence>
<comment type="caution">
    <text evidence="2">The sequence shown here is derived from an EMBL/GenBank/DDBJ whole genome shotgun (WGS) entry which is preliminary data.</text>
</comment>
<dbReference type="Gene3D" id="3.20.20.150">
    <property type="entry name" value="Divalent-metal-dependent TIM barrel enzymes"/>
    <property type="match status" value="1"/>
</dbReference>
<feature type="domain" description="Xylose isomerase-like TIM barrel" evidence="1">
    <location>
        <begin position="30"/>
        <end position="253"/>
    </location>
</feature>
<reference evidence="2" key="1">
    <citation type="submission" date="2019-09" db="EMBL/GenBank/DDBJ databases">
        <title>Characterisation of the sponge microbiome using genome-centric metagenomics.</title>
        <authorList>
            <person name="Engelberts J.P."/>
            <person name="Robbins S.J."/>
            <person name="De Goeij J.M."/>
            <person name="Aranda M."/>
            <person name="Bell S.C."/>
            <person name="Webster N.S."/>
        </authorList>
    </citation>
    <scope>NUCLEOTIDE SEQUENCE</scope>
    <source>
        <strain evidence="2">SB0664_bin_27</strain>
    </source>
</reference>
<proteinExistence type="predicted"/>
<name>A0A6B0YZ38_9CHLR</name>
<dbReference type="Pfam" id="PF01261">
    <property type="entry name" value="AP_endonuc_2"/>
    <property type="match status" value="1"/>
</dbReference>
<evidence type="ECO:0000259" key="1">
    <source>
        <dbReference type="Pfam" id="PF01261"/>
    </source>
</evidence>
<dbReference type="AlphaFoldDB" id="A0A6B0YZ38"/>
<organism evidence="2">
    <name type="scientific">Caldilineaceae bacterium SB0664_bin_27</name>
    <dbReference type="NCBI Taxonomy" id="2605260"/>
    <lineage>
        <taxon>Bacteria</taxon>
        <taxon>Bacillati</taxon>
        <taxon>Chloroflexota</taxon>
        <taxon>Caldilineae</taxon>
        <taxon>Caldilineales</taxon>
        <taxon>Caldilineaceae</taxon>
    </lineage>
</organism>
<dbReference type="PANTHER" id="PTHR12110:SF41">
    <property type="entry name" value="INOSOSE DEHYDRATASE"/>
    <property type="match status" value="1"/>
</dbReference>
<protein>
    <submittedName>
        <fullName evidence="2">TIM barrel protein</fullName>
    </submittedName>
</protein>
<dbReference type="InterPro" id="IPR036237">
    <property type="entry name" value="Xyl_isomerase-like_sf"/>
</dbReference>
<dbReference type="PANTHER" id="PTHR12110">
    <property type="entry name" value="HYDROXYPYRUVATE ISOMERASE"/>
    <property type="match status" value="1"/>
</dbReference>
<gene>
    <name evidence="2" type="ORF">F4Y42_20015</name>
</gene>